<evidence type="ECO:0000313" key="9">
    <source>
        <dbReference type="Proteomes" id="UP001202831"/>
    </source>
</evidence>
<dbReference type="InterPro" id="IPR056329">
    <property type="entry name" value="CON_HrpB"/>
</dbReference>
<dbReference type="SMART" id="SM00490">
    <property type="entry name" value="HELICc"/>
    <property type="match status" value="1"/>
</dbReference>
<dbReference type="PANTHER" id="PTHR43519">
    <property type="entry name" value="ATP-DEPENDENT RNA HELICASE HRPB"/>
    <property type="match status" value="1"/>
</dbReference>
<dbReference type="InterPro" id="IPR014001">
    <property type="entry name" value="Helicase_ATP-bd"/>
</dbReference>
<keyword evidence="2" id="KW-0378">Hydrolase</keyword>
<evidence type="ECO:0000259" key="7">
    <source>
        <dbReference type="PROSITE" id="PS51194"/>
    </source>
</evidence>
<dbReference type="PROSITE" id="PS51192">
    <property type="entry name" value="HELICASE_ATP_BIND_1"/>
    <property type="match status" value="1"/>
</dbReference>
<dbReference type="InterPro" id="IPR049614">
    <property type="entry name" value="HrpB_DEXH"/>
</dbReference>
<comment type="caution">
    <text evidence="8">The sequence shown here is derived from an EMBL/GenBank/DDBJ whole genome shotgun (WGS) entry which is preliminary data.</text>
</comment>
<dbReference type="InterPro" id="IPR002464">
    <property type="entry name" value="DNA/RNA_helicase_DEAH_CS"/>
</dbReference>
<keyword evidence="4" id="KW-0067">ATP-binding</keyword>
<organism evidence="8 9">
    <name type="scientific">Shewanella corallii</name>
    <dbReference type="NCBI Taxonomy" id="560080"/>
    <lineage>
        <taxon>Bacteria</taxon>
        <taxon>Pseudomonadati</taxon>
        <taxon>Pseudomonadota</taxon>
        <taxon>Gammaproteobacteria</taxon>
        <taxon>Alteromonadales</taxon>
        <taxon>Shewanellaceae</taxon>
        <taxon>Shewanella</taxon>
    </lineage>
</organism>
<dbReference type="Pfam" id="PF00271">
    <property type="entry name" value="Helicase_C"/>
    <property type="match status" value="1"/>
</dbReference>
<evidence type="ECO:0000256" key="3">
    <source>
        <dbReference type="ARBA" id="ARBA00022806"/>
    </source>
</evidence>
<protein>
    <submittedName>
        <fullName evidence="8">ATP-dependent helicase HrpB</fullName>
    </submittedName>
</protein>
<accession>A0ABT0N283</accession>
<feature type="domain" description="Helicase ATP-binding" evidence="6">
    <location>
        <begin position="14"/>
        <end position="177"/>
    </location>
</feature>
<dbReference type="Pfam" id="PF00270">
    <property type="entry name" value="DEAD"/>
    <property type="match status" value="1"/>
</dbReference>
<evidence type="ECO:0000256" key="1">
    <source>
        <dbReference type="ARBA" id="ARBA00022741"/>
    </source>
</evidence>
<dbReference type="InterPro" id="IPR007502">
    <property type="entry name" value="Helicase-assoc_dom"/>
</dbReference>
<dbReference type="InterPro" id="IPR001650">
    <property type="entry name" value="Helicase_C-like"/>
</dbReference>
<dbReference type="InterPro" id="IPR013689">
    <property type="entry name" value="RNA_helicase_ATP-dep_HrpB_C"/>
</dbReference>
<evidence type="ECO:0000313" key="8">
    <source>
        <dbReference type="EMBL" id="MCL2912527.1"/>
    </source>
</evidence>
<feature type="region of interest" description="Disordered" evidence="5">
    <location>
        <begin position="815"/>
        <end position="837"/>
    </location>
</feature>
<dbReference type="SUPFAM" id="SSF52540">
    <property type="entry name" value="P-loop containing nucleoside triphosphate hydrolases"/>
    <property type="match status" value="1"/>
</dbReference>
<dbReference type="GO" id="GO:0004386">
    <property type="term" value="F:helicase activity"/>
    <property type="evidence" value="ECO:0007669"/>
    <property type="project" value="UniProtKB-KW"/>
</dbReference>
<dbReference type="NCBIfam" id="TIGR01970">
    <property type="entry name" value="DEAH_box_HrpB"/>
    <property type="match status" value="1"/>
</dbReference>
<evidence type="ECO:0000256" key="2">
    <source>
        <dbReference type="ARBA" id="ARBA00022801"/>
    </source>
</evidence>
<evidence type="ECO:0000256" key="4">
    <source>
        <dbReference type="ARBA" id="ARBA00022840"/>
    </source>
</evidence>
<proteinExistence type="predicted"/>
<dbReference type="Pfam" id="PF08482">
    <property type="entry name" value="HrpB_C"/>
    <property type="match status" value="1"/>
</dbReference>
<dbReference type="SMART" id="SM00487">
    <property type="entry name" value="DEXDc"/>
    <property type="match status" value="1"/>
</dbReference>
<feature type="compositionally biased region" description="Basic residues" evidence="5">
    <location>
        <begin position="827"/>
        <end position="837"/>
    </location>
</feature>
<reference evidence="8 9" key="1">
    <citation type="submission" date="2022-01" db="EMBL/GenBank/DDBJ databases">
        <title>Whole genome-based taxonomy of the Shewanellaceae.</title>
        <authorList>
            <person name="Martin-Rodriguez A.J."/>
        </authorList>
    </citation>
    <scope>NUCLEOTIDE SEQUENCE [LARGE SCALE GENOMIC DNA]</scope>
    <source>
        <strain evidence="8 9">DSM 21332</strain>
    </source>
</reference>
<dbReference type="PIRSF" id="PIRSF005496">
    <property type="entry name" value="ATP_hel_hrpB"/>
    <property type="match status" value="1"/>
</dbReference>
<feature type="domain" description="Helicase C-terminal" evidence="7">
    <location>
        <begin position="210"/>
        <end position="377"/>
    </location>
</feature>
<dbReference type="Proteomes" id="UP001202831">
    <property type="component" value="Unassembled WGS sequence"/>
</dbReference>
<dbReference type="InterPro" id="IPR011545">
    <property type="entry name" value="DEAD/DEAH_box_helicase_dom"/>
</dbReference>
<dbReference type="InterPro" id="IPR010225">
    <property type="entry name" value="HrpB"/>
</dbReference>
<dbReference type="PROSITE" id="PS00690">
    <property type="entry name" value="DEAH_ATP_HELICASE"/>
    <property type="match status" value="1"/>
</dbReference>
<dbReference type="SMART" id="SM00847">
    <property type="entry name" value="HA2"/>
    <property type="match status" value="1"/>
</dbReference>
<sequence length="837" mass="92711">MNQLPIQQLFTPLRNAFSLANQVILQAPTGAGKSTALPLAMLDWPEINGRIIMLEPRRVAARSVAHFVAAQRGQNVGQEVGYRVRGESRVSKQTRLEVVTEGVLTRMIQQAPELDGIGLIIFDEIHERHLTTDLSLALALEVQASLRDDLRILAMSATLSGLPLETLMPDAPLLESEGRSFPVEVCYRAPKAQQDWIVHMGQELVSLLQSLPQAVANNKHNGVLAFLPGKGEILKLQAFLQQRLPSDKYGIFPLYGELTGKEQDAAVAPLEDGRIKVVLSTNVAESSLTIHGISMVVDSGYKRHAGFNPKTGTSRLSLKRISQASSIQRSGRAGRLAPGYSLRLWSQDEFDRQPKAEDAEILHTDLLSMALDCANWGARRIDELSLMTPPPAANEAQAWELLKSLQLVDTEHKLTAHGREAYELGSHPRLAHMLLKAKTLETELADQSLLPLACMLAAVLEGRGLPRRGEDISNYLQLACKGQLAAQANRWLKQFGRQETLTTVAGQAHPKDIGLLLALAYPDRIAKRRGIDGFQLANGTGVNLAPESSLAHQEYLVVADFQQSEGRSSGRVYLASAFEPEWLNGPLAFLVQEVDECSFDEQSGRVSAQRCTRLGSITLKSSRLQNIDRDMIKSAMLGLVERKGLQLLDFNEDVQQFCTRVQLAREYDAGFDWPDFSELALVANLSDWLAPYLDNVSTLAQLGKLNCKEMLANALPWELQQRLKQILPCRWPLATGTHAPVRYEADGRALLSVRLQEAFGMEDSPQLLNGQLKVTMELLSPARRPLALTSDLASFWAGPYVDVKKEMRGRYPKHVWPDDPVTTMPTKHTKKYSQNKA</sequence>
<dbReference type="InterPro" id="IPR027417">
    <property type="entry name" value="P-loop_NTPase"/>
</dbReference>
<gene>
    <name evidence="8" type="primary">hrpB</name>
    <name evidence="8" type="ORF">L2725_01800</name>
</gene>
<evidence type="ECO:0000256" key="5">
    <source>
        <dbReference type="SAM" id="MobiDB-lite"/>
    </source>
</evidence>
<keyword evidence="1" id="KW-0547">Nucleotide-binding</keyword>
<evidence type="ECO:0000259" key="6">
    <source>
        <dbReference type="PROSITE" id="PS51192"/>
    </source>
</evidence>
<keyword evidence="3 8" id="KW-0347">Helicase</keyword>
<dbReference type="Gene3D" id="1.20.120.1080">
    <property type="match status" value="1"/>
</dbReference>
<dbReference type="PROSITE" id="PS51194">
    <property type="entry name" value="HELICASE_CTER"/>
    <property type="match status" value="1"/>
</dbReference>
<keyword evidence="9" id="KW-1185">Reference proteome</keyword>
<dbReference type="Gene3D" id="3.40.50.300">
    <property type="entry name" value="P-loop containing nucleotide triphosphate hydrolases"/>
    <property type="match status" value="2"/>
</dbReference>
<dbReference type="Pfam" id="PF24473">
    <property type="entry name" value="CON_HrpB"/>
    <property type="match status" value="1"/>
</dbReference>
<dbReference type="RefSeq" id="WP_249247353.1">
    <property type="nucleotide sequence ID" value="NZ_JAKIKT010000001.1"/>
</dbReference>
<dbReference type="CDD" id="cd18791">
    <property type="entry name" value="SF2_C_RHA"/>
    <property type="match status" value="1"/>
</dbReference>
<dbReference type="PANTHER" id="PTHR43519:SF1">
    <property type="entry name" value="ATP-DEPENDENT RNA HELICASE HRPB"/>
    <property type="match status" value="1"/>
</dbReference>
<name>A0ABT0N283_9GAMM</name>
<dbReference type="EMBL" id="JAKIKT010000001">
    <property type="protein sequence ID" value="MCL2912527.1"/>
    <property type="molecule type" value="Genomic_DNA"/>
</dbReference>
<dbReference type="CDD" id="cd17990">
    <property type="entry name" value="DEXHc_HrpB"/>
    <property type="match status" value="1"/>
</dbReference>